<dbReference type="EMBL" id="SMKU01000103">
    <property type="protein sequence ID" value="TDD84323.1"/>
    <property type="molecule type" value="Genomic_DNA"/>
</dbReference>
<dbReference type="AlphaFoldDB" id="A0A4R5BGC2"/>
<keyword evidence="2" id="KW-1185">Reference proteome</keyword>
<dbReference type="InterPro" id="IPR006764">
    <property type="entry name" value="SAM_dep_MeTrfase_SAV2177_type"/>
</dbReference>
<evidence type="ECO:0000313" key="1">
    <source>
        <dbReference type="EMBL" id="TDD84323.1"/>
    </source>
</evidence>
<sequence length="368" mass="39761">MTGESAAFDWDAVVFDLAGFDTARSMMTRLWNLLAGGKDNYATDEEFCGRALEVCPRLVMLARYRLVFRARAVRALVAECGMEQLLVAGTDLPLHSEVHQIAHGLNPGARVVYADGDIWITTMAEALLAPAPGSVCGYVTAGLEDPAALLEGAARWLDLDRPVGVVLLNSLDVLPDNAAAAAAVDALRAALAPRSVLVVCHLVDDGDDGYGTALLEALGAGWYPGLALPRSRAAVRHFLAGTTLLWPGLVPAPRWRPELFWPGQPDTAGLWCGLGQLPHPVPLSELIDLQRPVLMPVEHKGLGVVTPSPCCPGRRARLTVVDLFGLESGPRVTVRRRCAGCRRPYRLRLLGTADNPRGVIWEPRWRRG</sequence>
<evidence type="ECO:0008006" key="3">
    <source>
        <dbReference type="Google" id="ProtNLM"/>
    </source>
</evidence>
<organism evidence="1 2">
    <name type="scientific">Actinomadura rubrisoli</name>
    <dbReference type="NCBI Taxonomy" id="2530368"/>
    <lineage>
        <taxon>Bacteria</taxon>
        <taxon>Bacillati</taxon>
        <taxon>Actinomycetota</taxon>
        <taxon>Actinomycetes</taxon>
        <taxon>Streptosporangiales</taxon>
        <taxon>Thermomonosporaceae</taxon>
        <taxon>Actinomadura</taxon>
    </lineage>
</organism>
<evidence type="ECO:0000313" key="2">
    <source>
        <dbReference type="Proteomes" id="UP000294513"/>
    </source>
</evidence>
<protein>
    <recommendedName>
        <fullName evidence="3">SAM-dependent methyltransferase</fullName>
    </recommendedName>
</protein>
<dbReference type="SUPFAM" id="SSF53335">
    <property type="entry name" value="S-adenosyl-L-methionine-dependent methyltransferases"/>
    <property type="match status" value="1"/>
</dbReference>
<name>A0A4R5BGC2_9ACTN</name>
<dbReference type="InterPro" id="IPR029063">
    <property type="entry name" value="SAM-dependent_MTases_sf"/>
</dbReference>
<accession>A0A4R5BGC2</accession>
<dbReference type="Proteomes" id="UP000294513">
    <property type="component" value="Unassembled WGS sequence"/>
</dbReference>
<dbReference type="Pfam" id="PF04672">
    <property type="entry name" value="Methyltransf_19"/>
    <property type="match status" value="1"/>
</dbReference>
<dbReference type="Gene3D" id="3.40.50.150">
    <property type="entry name" value="Vaccinia Virus protein VP39"/>
    <property type="match status" value="1"/>
</dbReference>
<gene>
    <name evidence="1" type="ORF">E1298_20200</name>
</gene>
<proteinExistence type="predicted"/>
<dbReference type="RefSeq" id="WP_131895493.1">
    <property type="nucleotide sequence ID" value="NZ_SMKU01000103.1"/>
</dbReference>
<dbReference type="OrthoDB" id="3216820at2"/>
<reference evidence="1 2" key="1">
    <citation type="submission" date="2019-03" db="EMBL/GenBank/DDBJ databases">
        <title>Draft genome sequences of novel Actinobacteria.</title>
        <authorList>
            <person name="Sahin N."/>
            <person name="Ay H."/>
            <person name="Saygin H."/>
        </authorList>
    </citation>
    <scope>NUCLEOTIDE SEQUENCE [LARGE SCALE GENOMIC DNA]</scope>
    <source>
        <strain evidence="1 2">H3C3</strain>
    </source>
</reference>
<comment type="caution">
    <text evidence="1">The sequence shown here is derived from an EMBL/GenBank/DDBJ whole genome shotgun (WGS) entry which is preliminary data.</text>
</comment>